<accession>A0A4Y7QF15</accession>
<feature type="compositionally biased region" description="Polar residues" evidence="9">
    <location>
        <begin position="573"/>
        <end position="587"/>
    </location>
</feature>
<proteinExistence type="inferred from homology"/>
<dbReference type="InterPro" id="IPR029071">
    <property type="entry name" value="Ubiquitin-like_domsf"/>
</dbReference>
<keyword evidence="5" id="KW-1017">Isopeptide bond</keyword>
<dbReference type="GO" id="GO:0019901">
    <property type="term" value="F:protein kinase binding"/>
    <property type="evidence" value="ECO:0007669"/>
    <property type="project" value="InterPro"/>
</dbReference>
<evidence type="ECO:0000256" key="3">
    <source>
        <dbReference type="ARBA" id="ARBA00008430"/>
    </source>
</evidence>
<evidence type="ECO:0000256" key="9">
    <source>
        <dbReference type="SAM" id="MobiDB-lite"/>
    </source>
</evidence>
<gene>
    <name evidence="10" type="ORF">BD410DRAFT_784304</name>
</gene>
<dbReference type="Proteomes" id="UP000294933">
    <property type="component" value="Unassembled WGS sequence"/>
</dbReference>
<dbReference type="Gene3D" id="1.10.472.10">
    <property type="entry name" value="Cyclin-like"/>
    <property type="match status" value="1"/>
</dbReference>
<evidence type="ECO:0000256" key="7">
    <source>
        <dbReference type="ARBA" id="ARBA00022843"/>
    </source>
</evidence>
<dbReference type="InterPro" id="IPR013922">
    <property type="entry name" value="Cyclin_PHO80-like"/>
</dbReference>
<protein>
    <recommendedName>
        <fullName evidence="12">Cyclin N-terminal domain-containing protein</fullName>
    </recommendedName>
</protein>
<feature type="region of interest" description="Disordered" evidence="9">
    <location>
        <begin position="1"/>
        <end position="48"/>
    </location>
</feature>
<evidence type="ECO:0000256" key="2">
    <source>
        <dbReference type="ARBA" id="ARBA00004496"/>
    </source>
</evidence>
<feature type="compositionally biased region" description="Low complexity" evidence="9">
    <location>
        <begin position="165"/>
        <end position="183"/>
    </location>
</feature>
<dbReference type="SUPFAM" id="SSF54236">
    <property type="entry name" value="Ubiquitin-like"/>
    <property type="match status" value="1"/>
</dbReference>
<dbReference type="GO" id="GO:0005737">
    <property type="term" value="C:cytoplasm"/>
    <property type="evidence" value="ECO:0007669"/>
    <property type="project" value="UniProtKB-SubCell"/>
</dbReference>
<evidence type="ECO:0008006" key="12">
    <source>
        <dbReference type="Google" id="ProtNLM"/>
    </source>
</evidence>
<organism evidence="10 11">
    <name type="scientific">Rickenella mellea</name>
    <dbReference type="NCBI Taxonomy" id="50990"/>
    <lineage>
        <taxon>Eukaryota</taxon>
        <taxon>Fungi</taxon>
        <taxon>Dikarya</taxon>
        <taxon>Basidiomycota</taxon>
        <taxon>Agaricomycotina</taxon>
        <taxon>Agaricomycetes</taxon>
        <taxon>Hymenochaetales</taxon>
        <taxon>Rickenellaceae</taxon>
        <taxon>Rickenella</taxon>
    </lineage>
</organism>
<keyword evidence="8" id="KW-0539">Nucleus</keyword>
<evidence type="ECO:0000256" key="8">
    <source>
        <dbReference type="ARBA" id="ARBA00023242"/>
    </source>
</evidence>
<dbReference type="EMBL" id="ML170162">
    <property type="protein sequence ID" value="TDL26234.1"/>
    <property type="molecule type" value="Genomic_DNA"/>
</dbReference>
<evidence type="ECO:0000256" key="4">
    <source>
        <dbReference type="ARBA" id="ARBA00022490"/>
    </source>
</evidence>
<keyword evidence="11" id="KW-1185">Reference proteome</keyword>
<dbReference type="AlphaFoldDB" id="A0A4Y7QF15"/>
<comment type="subcellular location">
    <subcellularLocation>
        <location evidence="2">Cytoplasm</location>
    </subcellularLocation>
    <subcellularLocation>
        <location evidence="1">Nucleus</location>
    </subcellularLocation>
</comment>
<dbReference type="Gene3D" id="3.10.20.90">
    <property type="entry name" value="Phosphatidylinositol 3-kinase Catalytic Subunit, Chain A, domain 1"/>
    <property type="match status" value="1"/>
</dbReference>
<dbReference type="CDD" id="cd20557">
    <property type="entry name" value="CYCLIN_ScPCL1-like"/>
    <property type="match status" value="1"/>
</dbReference>
<evidence type="ECO:0000256" key="6">
    <source>
        <dbReference type="ARBA" id="ARBA00022737"/>
    </source>
</evidence>
<dbReference type="GO" id="GO:0000307">
    <property type="term" value="C:cyclin-dependent protein kinase holoenzyme complex"/>
    <property type="evidence" value="ECO:0007669"/>
    <property type="project" value="TreeGrafter"/>
</dbReference>
<dbReference type="FunFam" id="3.10.20.90:FF:000469">
    <property type="entry name" value="Polyubiquitin-C"/>
    <property type="match status" value="1"/>
</dbReference>
<dbReference type="PANTHER" id="PTHR15615">
    <property type="match status" value="1"/>
</dbReference>
<keyword evidence="6" id="KW-0677">Repeat</keyword>
<sequence length="648" mass="69924">MQTLPHVVAHRGASATRSNPRWHPYTPPRSVASGSTIPTPNYASFRPLTNSHPPQSECYLNTPASTVYSVSPLQLLSSSHITSPPHLIPGSATIRPVPPIQASQAKALPAKGNYSTSLVDQAVRSLGDIWKPDGIPPVFATATRVVQTPKQASQPSCIDPMVTRQLPSPSSPSTQPSPLPASQNIDAGWRVSQGPAGASAKEKDLVPIKTFVHEVLRRSRTTCSVLQSALCYVEAIRSKVPELVDAERRGQGVRGEWETGERIVKADEDEWDLETLIDTDSICSGAPTEPAMDPMATLTMNSTYSLPEKGPSEAPGHEDTFKRKKMPPKPLAPLPPLPSPLLCPRRTFLAALILASKFLQDRCYSNRAWAKLSGLPPREVGRCERALGDALDWRLWVGKSAIAAEEPSRPLRRTRTEIPTCGATSHSGMFAFPSPPLSDFGASPEIGRSAARRSPVSLRRAATMPEEVLMRNSRSIPPFPPPPLQGFPMPTLVGVAPGNASVPPVGWDGRMFCNALTGKTITLEVESSDTVDNVKAKIHDQRFAAIEATPRLAFTPPSLTDSNLDTPNTQYVWSPARSTGSNESGSTPPYAEPIRGVQQCGKGEKIEYTFNGGISASESFSWFVQPQHQPYSHASMLDSMAGEICGQA</sequence>
<comment type="similarity">
    <text evidence="3">Belongs to the ubiquitin family.</text>
</comment>
<reference evidence="10 11" key="1">
    <citation type="submission" date="2018-06" db="EMBL/GenBank/DDBJ databases">
        <title>A transcriptomic atlas of mushroom development highlights an independent origin of complex multicellularity.</title>
        <authorList>
            <consortium name="DOE Joint Genome Institute"/>
            <person name="Krizsan K."/>
            <person name="Almasi E."/>
            <person name="Merenyi Z."/>
            <person name="Sahu N."/>
            <person name="Viragh M."/>
            <person name="Koszo T."/>
            <person name="Mondo S."/>
            <person name="Kiss B."/>
            <person name="Balint B."/>
            <person name="Kues U."/>
            <person name="Barry K."/>
            <person name="Hegedus J.C."/>
            <person name="Henrissat B."/>
            <person name="Johnson J."/>
            <person name="Lipzen A."/>
            <person name="Ohm R."/>
            <person name="Nagy I."/>
            <person name="Pangilinan J."/>
            <person name="Yan J."/>
            <person name="Xiong Y."/>
            <person name="Grigoriev I.V."/>
            <person name="Hibbett D.S."/>
            <person name="Nagy L.G."/>
        </authorList>
    </citation>
    <scope>NUCLEOTIDE SEQUENCE [LARGE SCALE GENOMIC DNA]</scope>
    <source>
        <strain evidence="10 11">SZMC22713</strain>
    </source>
</reference>
<feature type="region of interest" description="Disordered" evidence="9">
    <location>
        <begin position="573"/>
        <end position="595"/>
    </location>
</feature>
<name>A0A4Y7QF15_9AGAM</name>
<evidence type="ECO:0000313" key="11">
    <source>
        <dbReference type="Proteomes" id="UP000294933"/>
    </source>
</evidence>
<dbReference type="VEuPathDB" id="FungiDB:BD410DRAFT_784304"/>
<feature type="region of interest" description="Disordered" evidence="9">
    <location>
        <begin position="307"/>
        <end position="328"/>
    </location>
</feature>
<dbReference type="GO" id="GO:0016538">
    <property type="term" value="F:cyclin-dependent protein serine/threonine kinase regulator activity"/>
    <property type="evidence" value="ECO:0007669"/>
    <property type="project" value="TreeGrafter"/>
</dbReference>
<evidence type="ECO:0000313" key="10">
    <source>
        <dbReference type="EMBL" id="TDL26234.1"/>
    </source>
</evidence>
<feature type="region of interest" description="Disordered" evidence="9">
    <location>
        <begin position="149"/>
        <end position="187"/>
    </location>
</feature>
<evidence type="ECO:0000256" key="5">
    <source>
        <dbReference type="ARBA" id="ARBA00022499"/>
    </source>
</evidence>
<dbReference type="PANTHER" id="PTHR15615:SF36">
    <property type="entry name" value="PHO85 CYCLIN-5"/>
    <property type="match status" value="1"/>
</dbReference>
<keyword evidence="4" id="KW-0963">Cytoplasm</keyword>
<dbReference type="GO" id="GO:0005634">
    <property type="term" value="C:nucleus"/>
    <property type="evidence" value="ECO:0007669"/>
    <property type="project" value="UniProtKB-SubCell"/>
</dbReference>
<dbReference type="OrthoDB" id="286814at2759"/>
<dbReference type="STRING" id="50990.A0A4Y7QF15"/>
<keyword evidence="7" id="KW-0832">Ubl conjugation</keyword>
<feature type="compositionally biased region" description="Polar residues" evidence="9">
    <location>
        <begin position="32"/>
        <end position="48"/>
    </location>
</feature>
<evidence type="ECO:0000256" key="1">
    <source>
        <dbReference type="ARBA" id="ARBA00004123"/>
    </source>
</evidence>